<sequence>MANGKVDDLAWSQLRPRRSDPQCIVDSIPPEDMQTFLRLVATNPFLPCDDAAAIRRKIANLRLWRTDAANPNTITKEFSLIRPSSKRRREDYGGFVVNGYAASVRDTDSDDEQPKRKHRRSSRPALSPLVPKTQLRGDSPQSDDTPNIGAEFQADIPAGPMPRDYWTKHPPEILSKVVYVESKIGGSKAVDMFLRNVNVKKRRRDGFPLAPYATEVALTKLYGLRGDPVQALKTAMRALPRGPFFPGIKGYFKYEEQCIFVRSLAERSKEFGQISREILPHRSTSELVWMYYTRHKQLTMQNGGIKNGLVLDDGGEKLKRVELRTERMVSSLRNLATTAGDGFPVDSRVERAVLACRRVMVQRRKKARETEMYRRVPRLRNQNAPS</sequence>
<proteinExistence type="predicted"/>
<evidence type="ECO:0000313" key="2">
    <source>
        <dbReference type="EMBL" id="CDF39915.1"/>
    </source>
</evidence>
<organism evidence="2 3">
    <name type="scientific">Chondrus crispus</name>
    <name type="common">Carrageen Irish moss</name>
    <name type="synonym">Polymorpha crispa</name>
    <dbReference type="NCBI Taxonomy" id="2769"/>
    <lineage>
        <taxon>Eukaryota</taxon>
        <taxon>Rhodophyta</taxon>
        <taxon>Florideophyceae</taxon>
        <taxon>Rhodymeniophycidae</taxon>
        <taxon>Gigartinales</taxon>
        <taxon>Gigartinaceae</taxon>
        <taxon>Chondrus</taxon>
    </lineage>
</organism>
<name>R7QRB0_CHOCR</name>
<dbReference type="Proteomes" id="UP000012073">
    <property type="component" value="Unassembled WGS sequence"/>
</dbReference>
<dbReference type="Gene3D" id="1.10.10.60">
    <property type="entry name" value="Homeodomain-like"/>
    <property type="match status" value="1"/>
</dbReference>
<feature type="region of interest" description="Disordered" evidence="1">
    <location>
        <begin position="103"/>
        <end position="164"/>
    </location>
</feature>
<protein>
    <submittedName>
        <fullName evidence="2">Uncharacterized protein</fullName>
    </submittedName>
</protein>
<evidence type="ECO:0000313" key="3">
    <source>
        <dbReference type="Proteomes" id="UP000012073"/>
    </source>
</evidence>
<gene>
    <name evidence="2" type="ORF">CHC_T00006876001</name>
</gene>
<dbReference type="GeneID" id="17317925"/>
<dbReference type="KEGG" id="ccp:CHC_T00006876001"/>
<evidence type="ECO:0000256" key="1">
    <source>
        <dbReference type="SAM" id="MobiDB-lite"/>
    </source>
</evidence>
<dbReference type="EMBL" id="HG002094">
    <property type="protein sequence ID" value="CDF39915.1"/>
    <property type="molecule type" value="Genomic_DNA"/>
</dbReference>
<keyword evidence="3" id="KW-1185">Reference proteome</keyword>
<dbReference type="RefSeq" id="XP_005710209.1">
    <property type="nucleotide sequence ID" value="XM_005710152.1"/>
</dbReference>
<accession>R7QRB0</accession>
<dbReference type="AlphaFoldDB" id="R7QRB0"/>
<dbReference type="Gramene" id="CDF39915">
    <property type="protein sequence ID" value="CDF39915"/>
    <property type="gene ID" value="CHC_T00006876001"/>
</dbReference>
<dbReference type="OrthoDB" id="5977959at2759"/>
<reference evidence="3" key="1">
    <citation type="journal article" date="2013" name="Proc. Natl. Acad. Sci. U.S.A.">
        <title>Genome structure and metabolic features in the red seaweed Chondrus crispus shed light on evolution of the Archaeplastida.</title>
        <authorList>
            <person name="Collen J."/>
            <person name="Porcel B."/>
            <person name="Carre W."/>
            <person name="Ball S.G."/>
            <person name="Chaparro C."/>
            <person name="Tonon T."/>
            <person name="Barbeyron T."/>
            <person name="Michel G."/>
            <person name="Noel B."/>
            <person name="Valentin K."/>
            <person name="Elias M."/>
            <person name="Artiguenave F."/>
            <person name="Arun A."/>
            <person name="Aury J.M."/>
            <person name="Barbosa-Neto J.F."/>
            <person name="Bothwell J.H."/>
            <person name="Bouget F.Y."/>
            <person name="Brillet L."/>
            <person name="Cabello-Hurtado F."/>
            <person name="Capella-Gutierrez S."/>
            <person name="Charrier B."/>
            <person name="Cladiere L."/>
            <person name="Cock J.M."/>
            <person name="Coelho S.M."/>
            <person name="Colleoni C."/>
            <person name="Czjzek M."/>
            <person name="Da Silva C."/>
            <person name="Delage L."/>
            <person name="Denoeud F."/>
            <person name="Deschamps P."/>
            <person name="Dittami S.M."/>
            <person name="Gabaldon T."/>
            <person name="Gachon C.M."/>
            <person name="Groisillier A."/>
            <person name="Herve C."/>
            <person name="Jabbari K."/>
            <person name="Katinka M."/>
            <person name="Kloareg B."/>
            <person name="Kowalczyk N."/>
            <person name="Labadie K."/>
            <person name="Leblanc C."/>
            <person name="Lopez P.J."/>
            <person name="McLachlan D.H."/>
            <person name="Meslet-Cladiere L."/>
            <person name="Moustafa A."/>
            <person name="Nehr Z."/>
            <person name="Nyvall Collen P."/>
            <person name="Panaud O."/>
            <person name="Partensky F."/>
            <person name="Poulain J."/>
            <person name="Rensing S.A."/>
            <person name="Rousvoal S."/>
            <person name="Samson G."/>
            <person name="Symeonidi A."/>
            <person name="Weissenbach J."/>
            <person name="Zambounis A."/>
            <person name="Wincker P."/>
            <person name="Boyen C."/>
        </authorList>
    </citation>
    <scope>NUCLEOTIDE SEQUENCE [LARGE SCALE GENOMIC DNA]</scope>
    <source>
        <strain evidence="3">cv. Stackhouse</strain>
    </source>
</reference>